<evidence type="ECO:0008006" key="7">
    <source>
        <dbReference type="Google" id="ProtNLM"/>
    </source>
</evidence>
<dbReference type="SUPFAM" id="SSF54768">
    <property type="entry name" value="dsRNA-binding domain-like"/>
    <property type="match status" value="1"/>
</dbReference>
<dbReference type="PANTHER" id="PTHR46528:SF1">
    <property type="entry name" value="PROTEIN SON"/>
    <property type="match status" value="1"/>
</dbReference>
<dbReference type="InterPro" id="IPR000467">
    <property type="entry name" value="G_patch_dom"/>
</dbReference>
<protein>
    <recommendedName>
        <fullName evidence="7">Protein SON</fullName>
    </recommendedName>
</protein>
<dbReference type="EMBL" id="CAKOFQ010008032">
    <property type="protein sequence ID" value="CAH2011063.1"/>
    <property type="molecule type" value="Genomic_DNA"/>
</dbReference>
<dbReference type="PROSITE" id="PS50137">
    <property type="entry name" value="DS_RBD"/>
    <property type="match status" value="1"/>
</dbReference>
<name>A0A9P0MBT0_ACAOB</name>
<feature type="compositionally biased region" description="Basic and acidic residues" evidence="2">
    <location>
        <begin position="183"/>
        <end position="194"/>
    </location>
</feature>
<reference evidence="5" key="1">
    <citation type="submission" date="2022-03" db="EMBL/GenBank/DDBJ databases">
        <authorList>
            <person name="Sayadi A."/>
        </authorList>
    </citation>
    <scope>NUCLEOTIDE SEQUENCE</scope>
</reference>
<feature type="compositionally biased region" description="Basic and acidic residues" evidence="2">
    <location>
        <begin position="433"/>
        <end position="446"/>
    </location>
</feature>
<keyword evidence="6" id="KW-1185">Reference proteome</keyword>
<dbReference type="SMART" id="SM00358">
    <property type="entry name" value="DSRM"/>
    <property type="match status" value="1"/>
</dbReference>
<comment type="caution">
    <text evidence="5">The sequence shown here is derived from an EMBL/GenBank/DDBJ whole genome shotgun (WGS) entry which is preliminary data.</text>
</comment>
<proteinExistence type="predicted"/>
<feature type="region of interest" description="Disordered" evidence="2">
    <location>
        <begin position="35"/>
        <end position="87"/>
    </location>
</feature>
<feature type="domain" description="DRBM" evidence="3">
    <location>
        <begin position="741"/>
        <end position="811"/>
    </location>
</feature>
<dbReference type="PANTHER" id="PTHR46528">
    <property type="entry name" value="PROTEIN SON"/>
    <property type="match status" value="1"/>
</dbReference>
<sequence length="818" mass="91815">MSSSDNEKEQKPSSIPSKSSMEILSELFSTFHAEPPLIIKREKSEESGKKHKKKKKHKHKDRKHKKKDKKKRRSGSSSSGGNSEVDLAKILIRQTKAEQKIKIEGTSVELDLNNIKQEVKKEDDIGSRKIKAEYVKVKKENTDAEAENKNQTSIDDENNAADNRNGKNKIVIKDLKSSSVSEVLKEKEREHSEGEIVDSDDDRKKKRKSKHKHKSDRDSRKRSRSRSKERSDKRAKTKSYSSRDKDRQNDRHYSHNDFYKGHSSRSKDDERNRERDRHRDKSRDRYKDEYDKEVEEYKRSRNRELVKDDGFYKGRDTSDRDSKWTSSRDRYREREHERDRKRRSTSKDRESSSKIDKKKLLEIARRNAINMMKSGNLPAALSLGPQAQEKVIAAIKSGGKTIEELTDFCKTLSKKEELGELSSLSEKDDSDSDTDKPFHHPFQIKDRPTSITMNIKNSVPLPVKSLVERTSELRMQFPVSSGQQHRKGEEWLPVSPATANKAEDKQAPPRPTTSVPLADVPLPPLPIEAPPAAPLLPAVVPPVAKAVAAVVAPAIVPPAAVAPPVAAPASVVALPGPQVFPLTVAGQQQVDISSIVSQRLTAMRKLQENPHDVQALTQMHKINREMQSWASSKQQFGQFTGTTGANILSQAELSSGFQAWAKKDQLQTAAPVTGGMGMHLLQKMGWKPGEGLGKEKTGTLEPLLLDVKLDKRGLVSSDEQPQKKKQKLKGQPAIKTLQGKHPVSLLGEYASKRKLGAPEYVLDFECGPDHKKNFLFKVVLNGIEYKPNVASQNKKEAKAAAATLCLQQIGLLPVEPST</sequence>
<evidence type="ECO:0000259" key="3">
    <source>
        <dbReference type="PROSITE" id="PS50137"/>
    </source>
</evidence>
<feature type="region of interest" description="Disordered" evidence="2">
    <location>
        <begin position="1"/>
        <end position="21"/>
    </location>
</feature>
<feature type="region of interest" description="Disordered" evidence="2">
    <location>
        <begin position="138"/>
        <end position="358"/>
    </location>
</feature>
<dbReference type="AlphaFoldDB" id="A0A9P0MBT0"/>
<dbReference type="GO" id="GO:0051726">
    <property type="term" value="P:regulation of cell cycle"/>
    <property type="evidence" value="ECO:0007669"/>
    <property type="project" value="InterPro"/>
</dbReference>
<feature type="compositionally biased region" description="Basic residues" evidence="2">
    <location>
        <begin position="204"/>
        <end position="225"/>
    </location>
</feature>
<feature type="compositionally biased region" description="Basic residues" evidence="2">
    <location>
        <begin position="49"/>
        <end position="74"/>
    </location>
</feature>
<evidence type="ECO:0000259" key="4">
    <source>
        <dbReference type="PROSITE" id="PS50174"/>
    </source>
</evidence>
<gene>
    <name evidence="5" type="ORF">ACAOBT_LOCUS31933</name>
</gene>
<feature type="compositionally biased region" description="Polar residues" evidence="2">
    <location>
        <begin position="12"/>
        <end position="21"/>
    </location>
</feature>
<evidence type="ECO:0000256" key="2">
    <source>
        <dbReference type="SAM" id="MobiDB-lite"/>
    </source>
</evidence>
<dbReference type="PROSITE" id="PS50174">
    <property type="entry name" value="G_PATCH"/>
    <property type="match status" value="1"/>
</dbReference>
<dbReference type="Gene3D" id="3.30.160.20">
    <property type="match status" value="1"/>
</dbReference>
<feature type="compositionally biased region" description="Basic and acidic residues" evidence="2">
    <location>
        <begin position="345"/>
        <end position="358"/>
    </location>
</feature>
<feature type="compositionally biased region" description="Basic and acidic residues" evidence="2">
    <location>
        <begin position="138"/>
        <end position="148"/>
    </location>
</feature>
<dbReference type="Pfam" id="PF00035">
    <property type="entry name" value="dsrm"/>
    <property type="match status" value="1"/>
</dbReference>
<feature type="compositionally biased region" description="Basic and acidic residues" evidence="2">
    <location>
        <begin position="39"/>
        <end position="48"/>
    </location>
</feature>
<dbReference type="GO" id="GO:0048024">
    <property type="term" value="P:regulation of mRNA splicing, via spliceosome"/>
    <property type="evidence" value="ECO:0007669"/>
    <property type="project" value="TreeGrafter"/>
</dbReference>
<evidence type="ECO:0000313" key="6">
    <source>
        <dbReference type="Proteomes" id="UP001152888"/>
    </source>
</evidence>
<keyword evidence="1" id="KW-0694">RNA-binding</keyword>
<organism evidence="5 6">
    <name type="scientific">Acanthoscelides obtectus</name>
    <name type="common">Bean weevil</name>
    <name type="synonym">Bruchus obtectus</name>
    <dbReference type="NCBI Taxonomy" id="200917"/>
    <lineage>
        <taxon>Eukaryota</taxon>
        <taxon>Metazoa</taxon>
        <taxon>Ecdysozoa</taxon>
        <taxon>Arthropoda</taxon>
        <taxon>Hexapoda</taxon>
        <taxon>Insecta</taxon>
        <taxon>Pterygota</taxon>
        <taxon>Neoptera</taxon>
        <taxon>Endopterygota</taxon>
        <taxon>Coleoptera</taxon>
        <taxon>Polyphaga</taxon>
        <taxon>Cucujiformia</taxon>
        <taxon>Chrysomeloidea</taxon>
        <taxon>Chrysomelidae</taxon>
        <taxon>Bruchinae</taxon>
        <taxon>Bruchini</taxon>
        <taxon>Acanthoscelides</taxon>
    </lineage>
</organism>
<dbReference type="InterPro" id="IPR032922">
    <property type="entry name" value="SON"/>
</dbReference>
<feature type="domain" description="G-patch" evidence="4">
    <location>
        <begin position="673"/>
        <end position="719"/>
    </location>
</feature>
<dbReference type="Pfam" id="PF01585">
    <property type="entry name" value="G-patch"/>
    <property type="match status" value="1"/>
</dbReference>
<dbReference type="SMART" id="SM00443">
    <property type="entry name" value="G_patch"/>
    <property type="match status" value="1"/>
</dbReference>
<accession>A0A9P0MBT0</accession>
<evidence type="ECO:0000256" key="1">
    <source>
        <dbReference type="PROSITE-ProRule" id="PRU00266"/>
    </source>
</evidence>
<feature type="compositionally biased region" description="Basic and acidic residues" evidence="2">
    <location>
        <begin position="1"/>
        <end position="11"/>
    </location>
</feature>
<dbReference type="GO" id="GO:0003723">
    <property type="term" value="F:RNA binding"/>
    <property type="evidence" value="ECO:0007669"/>
    <property type="project" value="UniProtKB-UniRule"/>
</dbReference>
<evidence type="ECO:0000313" key="5">
    <source>
        <dbReference type="EMBL" id="CAH2011063.1"/>
    </source>
</evidence>
<feature type="region of interest" description="Disordered" evidence="2">
    <location>
        <begin position="419"/>
        <end position="446"/>
    </location>
</feature>
<dbReference type="Proteomes" id="UP001152888">
    <property type="component" value="Unassembled WGS sequence"/>
</dbReference>
<dbReference type="InterPro" id="IPR014720">
    <property type="entry name" value="dsRBD_dom"/>
</dbReference>
<dbReference type="OrthoDB" id="786951at2759"/>
<feature type="compositionally biased region" description="Basic and acidic residues" evidence="2">
    <location>
        <begin position="241"/>
        <end position="338"/>
    </location>
</feature>